<reference evidence="1 2" key="1">
    <citation type="submission" date="2020-03" db="EMBL/GenBank/DDBJ databases">
        <title>Dissostichus mawsoni Genome sequencing and assembly.</title>
        <authorList>
            <person name="Park H."/>
        </authorList>
    </citation>
    <scope>NUCLEOTIDE SEQUENCE [LARGE SCALE GENOMIC DNA]</scope>
    <source>
        <strain evidence="1">DM0001</strain>
        <tissue evidence="1">Muscle</tissue>
    </source>
</reference>
<dbReference type="EMBL" id="JAAKFY010000019">
    <property type="protein sequence ID" value="KAF3842486.1"/>
    <property type="molecule type" value="Genomic_DNA"/>
</dbReference>
<evidence type="ECO:0000313" key="2">
    <source>
        <dbReference type="Proteomes" id="UP000518266"/>
    </source>
</evidence>
<comment type="caution">
    <text evidence="1">The sequence shown here is derived from an EMBL/GenBank/DDBJ whole genome shotgun (WGS) entry which is preliminary data.</text>
</comment>
<dbReference type="Proteomes" id="UP000518266">
    <property type="component" value="Unassembled WGS sequence"/>
</dbReference>
<organism evidence="1 2">
    <name type="scientific">Dissostichus mawsoni</name>
    <name type="common">Antarctic cod</name>
    <dbReference type="NCBI Taxonomy" id="36200"/>
    <lineage>
        <taxon>Eukaryota</taxon>
        <taxon>Metazoa</taxon>
        <taxon>Chordata</taxon>
        <taxon>Craniata</taxon>
        <taxon>Vertebrata</taxon>
        <taxon>Euteleostomi</taxon>
        <taxon>Actinopterygii</taxon>
        <taxon>Neopterygii</taxon>
        <taxon>Teleostei</taxon>
        <taxon>Neoteleostei</taxon>
        <taxon>Acanthomorphata</taxon>
        <taxon>Eupercaria</taxon>
        <taxon>Perciformes</taxon>
        <taxon>Notothenioidei</taxon>
        <taxon>Nototheniidae</taxon>
        <taxon>Dissostichus</taxon>
    </lineage>
</organism>
<accession>A0A7J5XZE2</accession>
<evidence type="ECO:0000313" key="1">
    <source>
        <dbReference type="EMBL" id="KAF3842486.1"/>
    </source>
</evidence>
<proteinExistence type="predicted"/>
<dbReference type="AlphaFoldDB" id="A0A7J5XZE2"/>
<dbReference type="PANTHER" id="PTHR46880">
    <property type="entry name" value="RAS-ASSOCIATING DOMAIN-CONTAINING PROTEIN"/>
    <property type="match status" value="1"/>
</dbReference>
<dbReference type="PANTHER" id="PTHR46880:SF5">
    <property type="entry name" value="DUF4371 DOMAIN-CONTAINING PROTEIN"/>
    <property type="match status" value="1"/>
</dbReference>
<sequence>MGVHNGVAAKLKQMCPSIVPIWCVAHRLELSADDSIKSVPLLAELKETLNGRARAIHRSLAQYKMVMFIHLVLDILQELKQLSLLFQRDGLTLQMVSDGQQTTTLSLVAMQLNRRETDNSTFNSLKLRLINDLCSFCQHALGIWRQGF</sequence>
<name>A0A7J5XZE2_DISMA</name>
<gene>
    <name evidence="1" type="ORF">F7725_024437</name>
</gene>
<protein>
    <submittedName>
        <fullName evidence="1">Uncharacterized protein</fullName>
    </submittedName>
</protein>
<keyword evidence="2" id="KW-1185">Reference proteome</keyword>
<dbReference type="OrthoDB" id="8551997at2759"/>